<keyword evidence="4 12" id="KW-0479">Metal-binding</keyword>
<dbReference type="PANTHER" id="PTHR11451:SF44">
    <property type="entry name" value="THREONINE--TRNA LIGASE, CHLOROPLASTIC_MITOCHONDRIAL 2"/>
    <property type="match status" value="1"/>
</dbReference>
<dbReference type="InterPro" id="IPR004154">
    <property type="entry name" value="Anticodon-bd"/>
</dbReference>
<evidence type="ECO:0000256" key="6">
    <source>
        <dbReference type="ARBA" id="ARBA00022833"/>
    </source>
</evidence>
<accession>A0A1F8FFY0</accession>
<evidence type="ECO:0000313" key="14">
    <source>
        <dbReference type="EMBL" id="OGN11468.1"/>
    </source>
</evidence>
<gene>
    <name evidence="12" type="primary">thrS</name>
    <name evidence="14" type="ORF">A3C71_02320</name>
</gene>
<dbReference type="GO" id="GO:0005737">
    <property type="term" value="C:cytoplasm"/>
    <property type="evidence" value="ECO:0007669"/>
    <property type="project" value="UniProtKB-SubCell"/>
</dbReference>
<keyword evidence="9 12" id="KW-0648">Protein biosynthesis</keyword>
<evidence type="ECO:0000256" key="4">
    <source>
        <dbReference type="ARBA" id="ARBA00022723"/>
    </source>
</evidence>
<keyword evidence="8 12" id="KW-0694">RNA-binding</keyword>
<keyword evidence="3 12" id="KW-0436">Ligase</keyword>
<evidence type="ECO:0000256" key="9">
    <source>
        <dbReference type="ARBA" id="ARBA00022917"/>
    </source>
</evidence>
<organism evidence="14 15">
    <name type="scientific">Candidatus Yanofskybacteria bacterium RIFCSPHIGHO2_02_FULL_43_15c</name>
    <dbReference type="NCBI Taxonomy" id="1802679"/>
    <lineage>
        <taxon>Bacteria</taxon>
        <taxon>Candidatus Yanofskyibacteriota</taxon>
    </lineage>
</organism>
<evidence type="ECO:0000256" key="3">
    <source>
        <dbReference type="ARBA" id="ARBA00022598"/>
    </source>
</evidence>
<dbReference type="InterPro" id="IPR047246">
    <property type="entry name" value="ThrRS_anticodon"/>
</dbReference>
<dbReference type="CDD" id="cd00771">
    <property type="entry name" value="ThrRS_core"/>
    <property type="match status" value="1"/>
</dbReference>
<evidence type="ECO:0000256" key="1">
    <source>
        <dbReference type="ARBA" id="ARBA00008226"/>
    </source>
</evidence>
<comment type="catalytic activity">
    <reaction evidence="11 12">
        <text>tRNA(Thr) + L-threonine + ATP = L-threonyl-tRNA(Thr) + AMP + diphosphate + H(+)</text>
        <dbReference type="Rhea" id="RHEA:24624"/>
        <dbReference type="Rhea" id="RHEA-COMP:9670"/>
        <dbReference type="Rhea" id="RHEA-COMP:9704"/>
        <dbReference type="ChEBI" id="CHEBI:15378"/>
        <dbReference type="ChEBI" id="CHEBI:30616"/>
        <dbReference type="ChEBI" id="CHEBI:33019"/>
        <dbReference type="ChEBI" id="CHEBI:57926"/>
        <dbReference type="ChEBI" id="CHEBI:78442"/>
        <dbReference type="ChEBI" id="CHEBI:78534"/>
        <dbReference type="ChEBI" id="CHEBI:456215"/>
        <dbReference type="EC" id="6.1.1.3"/>
    </reaction>
</comment>
<dbReference type="HAMAP" id="MF_00184">
    <property type="entry name" value="Thr_tRNA_synth"/>
    <property type="match status" value="1"/>
</dbReference>
<evidence type="ECO:0000256" key="2">
    <source>
        <dbReference type="ARBA" id="ARBA00022555"/>
    </source>
</evidence>
<keyword evidence="6 12" id="KW-0862">Zinc</keyword>
<dbReference type="InterPro" id="IPR018163">
    <property type="entry name" value="Thr/Ala-tRNA-synth_IIc_edit"/>
</dbReference>
<dbReference type="FunFam" id="3.30.930.10:FF:000002">
    <property type="entry name" value="Threonine--tRNA ligase"/>
    <property type="match status" value="1"/>
</dbReference>
<evidence type="ECO:0000256" key="7">
    <source>
        <dbReference type="ARBA" id="ARBA00022840"/>
    </source>
</evidence>
<keyword evidence="7 12" id="KW-0067">ATP-binding</keyword>
<dbReference type="InterPro" id="IPR012947">
    <property type="entry name" value="tRNA_SAD"/>
</dbReference>
<comment type="subunit">
    <text evidence="12">Homodimer.</text>
</comment>
<dbReference type="PANTHER" id="PTHR11451">
    <property type="entry name" value="THREONINE-TRNA LIGASE"/>
    <property type="match status" value="1"/>
</dbReference>
<dbReference type="Pfam" id="PF07973">
    <property type="entry name" value="tRNA_SAD"/>
    <property type="match status" value="1"/>
</dbReference>
<feature type="binding site" evidence="12">
    <location>
        <position position="476"/>
    </location>
    <ligand>
        <name>Zn(2+)</name>
        <dbReference type="ChEBI" id="CHEBI:29105"/>
        <note>catalytic</note>
    </ligand>
</feature>
<dbReference type="Gene3D" id="3.40.50.800">
    <property type="entry name" value="Anticodon-binding domain"/>
    <property type="match status" value="1"/>
</dbReference>
<protein>
    <recommendedName>
        <fullName evidence="12">Threonine--tRNA ligase</fullName>
        <ecNumber evidence="12">6.1.1.3</ecNumber>
    </recommendedName>
    <alternativeName>
        <fullName evidence="12">Threonyl-tRNA synthetase</fullName>
        <shortName evidence="12">ThrRS</shortName>
    </alternativeName>
</protein>
<proteinExistence type="inferred from homology"/>
<dbReference type="SUPFAM" id="SSF55186">
    <property type="entry name" value="ThrRS/AlaRS common domain"/>
    <property type="match status" value="1"/>
</dbReference>
<evidence type="ECO:0000256" key="12">
    <source>
        <dbReference type="HAMAP-Rule" id="MF_00184"/>
    </source>
</evidence>
<sequence length="603" mass="69684">MEDKLQKIRHSLAHVMAAAAQEIYPNVKFGIGPVIENGFYYDFDFSSENGQSTQITPEILPEIEKKMRALIKKGLPIEHLYFPMAHALKKAKIAGQIYKLELLQEIKNGKRLSPEADADSESSKKGEVSFYRIGHFTDLCKGPHVKNTKDLPIDGFKLTRLAGAYWKGDSANPQMQRIYAVAFETKKELGEYLELQRELEKRDHRKLGIELDLFAFSDLIGPGLPLWTPKGTLLRNFLDDFVWQLRQEAGYEQVDIPHITKKDLYEKSGHWEKFKDELFKINTREGHLFAMKPMNCPHHTQIYARKPHSYKELPVRYANTTKVYRDEQSGELFGASRVLSITQDDAHVFCRIEQAEEEVQKIWEIISTFYESFGFNLKLRLSLRDSNHPEKYLGNKEHWDQAEKILRKVAEKNKKEYLEAPGEATFYAPKLDFMAKDSLGREWQVATIQLDVNMPERFDLFCINEKGKQERIVMIHAAVMGSIERFLSVLIEHYAGAFPVWLSPTQVVIIPISEKFNDYAGKIEEKMKEDGLRVELDSRSESVGKKIREAEMQKTPYILVVGEKEEKAKTVAVRQRGKGDLGAQKIEKFIEKIQEEIQEKKSF</sequence>
<dbReference type="GO" id="GO:0004829">
    <property type="term" value="F:threonine-tRNA ligase activity"/>
    <property type="evidence" value="ECO:0007669"/>
    <property type="project" value="UniProtKB-UniRule"/>
</dbReference>
<keyword evidence="5 12" id="KW-0547">Nucleotide-binding</keyword>
<feature type="binding site" evidence="12">
    <location>
        <position position="347"/>
    </location>
    <ligand>
        <name>Zn(2+)</name>
        <dbReference type="ChEBI" id="CHEBI:29105"/>
        <note>catalytic</note>
    </ligand>
</feature>
<dbReference type="Pfam" id="PF00587">
    <property type="entry name" value="tRNA-synt_2b"/>
    <property type="match status" value="1"/>
</dbReference>
<dbReference type="Pfam" id="PF03129">
    <property type="entry name" value="HGTP_anticodon"/>
    <property type="match status" value="1"/>
</dbReference>
<keyword evidence="2 12" id="KW-0820">tRNA-binding</keyword>
<dbReference type="GO" id="GO:0005524">
    <property type="term" value="F:ATP binding"/>
    <property type="evidence" value="ECO:0007669"/>
    <property type="project" value="UniProtKB-UniRule"/>
</dbReference>
<dbReference type="InterPro" id="IPR006195">
    <property type="entry name" value="aa-tRNA-synth_II"/>
</dbReference>
<dbReference type="Gene3D" id="3.30.930.10">
    <property type="entry name" value="Bira Bifunctional Protein, Domain 2"/>
    <property type="match status" value="1"/>
</dbReference>
<comment type="similarity">
    <text evidence="1 12">Belongs to the class-II aminoacyl-tRNA synthetase family.</text>
</comment>
<dbReference type="FunFam" id="3.40.50.800:FF:000001">
    <property type="entry name" value="Threonine--tRNA ligase"/>
    <property type="match status" value="1"/>
</dbReference>
<dbReference type="AlphaFoldDB" id="A0A1F8FFY0"/>
<dbReference type="SUPFAM" id="SSF52954">
    <property type="entry name" value="Class II aaRS ABD-related"/>
    <property type="match status" value="1"/>
</dbReference>
<dbReference type="EC" id="6.1.1.3" evidence="12"/>
<dbReference type="CDD" id="cd00860">
    <property type="entry name" value="ThrRS_anticodon"/>
    <property type="match status" value="1"/>
</dbReference>
<dbReference type="InterPro" id="IPR033728">
    <property type="entry name" value="ThrRS_core"/>
</dbReference>
<dbReference type="EMBL" id="MGJT01000031">
    <property type="protein sequence ID" value="OGN11468.1"/>
    <property type="molecule type" value="Genomic_DNA"/>
</dbReference>
<evidence type="ECO:0000256" key="5">
    <source>
        <dbReference type="ARBA" id="ARBA00022741"/>
    </source>
</evidence>
<dbReference type="InterPro" id="IPR002314">
    <property type="entry name" value="aa-tRNA-synt_IIb"/>
</dbReference>
<reference evidence="14 15" key="1">
    <citation type="journal article" date="2016" name="Nat. Commun.">
        <title>Thousands of microbial genomes shed light on interconnected biogeochemical processes in an aquifer system.</title>
        <authorList>
            <person name="Anantharaman K."/>
            <person name="Brown C.T."/>
            <person name="Hug L.A."/>
            <person name="Sharon I."/>
            <person name="Castelle C.J."/>
            <person name="Probst A.J."/>
            <person name="Thomas B.C."/>
            <person name="Singh A."/>
            <person name="Wilkins M.J."/>
            <person name="Karaoz U."/>
            <person name="Brodie E.L."/>
            <person name="Williams K.H."/>
            <person name="Hubbard S.S."/>
            <person name="Banfield J.F."/>
        </authorList>
    </citation>
    <scope>NUCLEOTIDE SEQUENCE [LARGE SCALE GENOMIC DNA]</scope>
</reference>
<dbReference type="PROSITE" id="PS50862">
    <property type="entry name" value="AA_TRNA_LIGASE_II"/>
    <property type="match status" value="1"/>
</dbReference>
<evidence type="ECO:0000256" key="10">
    <source>
        <dbReference type="ARBA" id="ARBA00023146"/>
    </source>
</evidence>
<dbReference type="GO" id="GO:0006435">
    <property type="term" value="P:threonyl-tRNA aminoacylation"/>
    <property type="evidence" value="ECO:0007669"/>
    <property type="project" value="UniProtKB-UniRule"/>
</dbReference>
<dbReference type="Gene3D" id="3.30.980.10">
    <property type="entry name" value="Threonyl-trna Synthetase, Chain A, domain 2"/>
    <property type="match status" value="1"/>
</dbReference>
<dbReference type="PRINTS" id="PR01047">
    <property type="entry name" value="TRNASYNTHTHR"/>
</dbReference>
<dbReference type="SUPFAM" id="SSF55681">
    <property type="entry name" value="Class II aaRS and biotin synthetases"/>
    <property type="match status" value="1"/>
</dbReference>
<comment type="cofactor">
    <cofactor evidence="12">
        <name>Zn(2+)</name>
        <dbReference type="ChEBI" id="CHEBI:29105"/>
    </cofactor>
    <text evidence="12">Binds 1 zinc ion per subunit.</text>
</comment>
<evidence type="ECO:0000256" key="11">
    <source>
        <dbReference type="ARBA" id="ARBA00049515"/>
    </source>
</evidence>
<evidence type="ECO:0000259" key="13">
    <source>
        <dbReference type="PROSITE" id="PS50862"/>
    </source>
</evidence>
<keyword evidence="10 12" id="KW-0030">Aminoacyl-tRNA synthetase</keyword>
<dbReference type="NCBIfam" id="TIGR00418">
    <property type="entry name" value="thrS"/>
    <property type="match status" value="1"/>
</dbReference>
<dbReference type="InterPro" id="IPR036621">
    <property type="entry name" value="Anticodon-bd_dom_sf"/>
</dbReference>
<evidence type="ECO:0000313" key="15">
    <source>
        <dbReference type="Proteomes" id="UP000178197"/>
    </source>
</evidence>
<feature type="binding site" evidence="12">
    <location>
        <position position="296"/>
    </location>
    <ligand>
        <name>Zn(2+)</name>
        <dbReference type="ChEBI" id="CHEBI:29105"/>
        <note>catalytic</note>
    </ligand>
</feature>
<comment type="caution">
    <text evidence="14">The sequence shown here is derived from an EMBL/GenBank/DDBJ whole genome shotgun (WGS) entry which is preliminary data.</text>
</comment>
<comment type="subcellular location">
    <subcellularLocation>
        <location evidence="12">Cytoplasm</location>
    </subcellularLocation>
</comment>
<evidence type="ECO:0000256" key="8">
    <source>
        <dbReference type="ARBA" id="ARBA00022884"/>
    </source>
</evidence>
<dbReference type="InterPro" id="IPR002320">
    <property type="entry name" value="Thr-tRNA-ligase_IIa"/>
</dbReference>
<feature type="domain" description="Aminoacyl-transfer RNA synthetases class-II family profile" evidence="13">
    <location>
        <begin position="229"/>
        <end position="499"/>
    </location>
</feature>
<dbReference type="SMART" id="SM00863">
    <property type="entry name" value="tRNA_SAD"/>
    <property type="match status" value="1"/>
</dbReference>
<dbReference type="Proteomes" id="UP000178197">
    <property type="component" value="Unassembled WGS sequence"/>
</dbReference>
<keyword evidence="12" id="KW-0963">Cytoplasm</keyword>
<dbReference type="InterPro" id="IPR045864">
    <property type="entry name" value="aa-tRNA-synth_II/BPL/LPL"/>
</dbReference>
<dbReference type="GO" id="GO:0000049">
    <property type="term" value="F:tRNA binding"/>
    <property type="evidence" value="ECO:0007669"/>
    <property type="project" value="UniProtKB-KW"/>
</dbReference>
<comment type="caution">
    <text evidence="12">Lacks conserved residue(s) required for the propagation of feature annotation.</text>
</comment>
<name>A0A1F8FFY0_9BACT</name>
<dbReference type="GO" id="GO:0046872">
    <property type="term" value="F:metal ion binding"/>
    <property type="evidence" value="ECO:0007669"/>
    <property type="project" value="UniProtKB-KW"/>
</dbReference>
<dbReference type="Gene3D" id="3.30.54.20">
    <property type="match status" value="1"/>
</dbReference>